<gene>
    <name evidence="2" type="ORF">ColLi_08347</name>
</gene>
<reference evidence="2 3" key="1">
    <citation type="submission" date="2021-07" db="EMBL/GenBank/DDBJ databases">
        <title>Genome data of Colletotrichum spaethianum.</title>
        <authorList>
            <person name="Utami Y.D."/>
            <person name="Hiruma K."/>
        </authorList>
    </citation>
    <scope>NUCLEOTIDE SEQUENCE [LARGE SCALE GENOMIC DNA]</scope>
    <source>
        <strain evidence="2 3">MAFF 242679</strain>
    </source>
</reference>
<dbReference type="EMBL" id="BPPX01000018">
    <property type="protein sequence ID" value="GJC85509.1"/>
    <property type="molecule type" value="Genomic_DNA"/>
</dbReference>
<dbReference type="PANTHER" id="PTHR34987:SF4">
    <property type="entry name" value="ALPHA-L-RHAMNOSIDASE C-TERMINAL DOMAIN-CONTAINING PROTEIN"/>
    <property type="match status" value="1"/>
</dbReference>
<dbReference type="SUPFAM" id="SSF48208">
    <property type="entry name" value="Six-hairpin glycosidases"/>
    <property type="match status" value="1"/>
</dbReference>
<dbReference type="InterPro" id="IPR035398">
    <property type="entry name" value="Bac_rhamnosid_C"/>
</dbReference>
<accession>A0AA37LUP6</accession>
<proteinExistence type="predicted"/>
<dbReference type="InterPro" id="IPR012341">
    <property type="entry name" value="6hp_glycosidase-like_sf"/>
</dbReference>
<dbReference type="Gene3D" id="2.60.420.10">
    <property type="entry name" value="Maltose phosphorylase, domain 3"/>
    <property type="match status" value="1"/>
</dbReference>
<dbReference type="AlphaFoldDB" id="A0AA37LUP6"/>
<evidence type="ECO:0000313" key="2">
    <source>
        <dbReference type="EMBL" id="GJC85509.1"/>
    </source>
</evidence>
<sequence length="190" mass="20756">MSPRVIARCIQGSATLGSHGVVSPYATGFAAEALFVRQRGRDAIQLIESVWGPMADTSNPNYSGGHWEAMTADGKPFGHDTSLMHAWSSWPVFLLPQYVVGVKSLGQGWRNIEVAPVLCGINYAHYDIETPQGRLEVEVNWDEAVGILLIKVTLPSETKANIVAPQGYLNESSSTLEGPFENAVFELRRL</sequence>
<dbReference type="Pfam" id="PF17390">
    <property type="entry name" value="Bac_rhamnosid_C"/>
    <property type="match status" value="1"/>
</dbReference>
<dbReference type="PANTHER" id="PTHR34987">
    <property type="entry name" value="C, PUTATIVE (AFU_ORTHOLOGUE AFUA_3G02880)-RELATED"/>
    <property type="match status" value="1"/>
</dbReference>
<dbReference type="GO" id="GO:0003824">
    <property type="term" value="F:catalytic activity"/>
    <property type="evidence" value="ECO:0007669"/>
    <property type="project" value="UniProtKB-ARBA"/>
</dbReference>
<dbReference type="InterPro" id="IPR008928">
    <property type="entry name" value="6-hairpin_glycosidase_sf"/>
</dbReference>
<dbReference type="Proteomes" id="UP001055172">
    <property type="component" value="Unassembled WGS sequence"/>
</dbReference>
<name>A0AA37LUP6_9PEZI</name>
<dbReference type="GO" id="GO:0005975">
    <property type="term" value="P:carbohydrate metabolic process"/>
    <property type="evidence" value="ECO:0007669"/>
    <property type="project" value="InterPro"/>
</dbReference>
<organism evidence="2 3">
    <name type="scientific">Colletotrichum liriopes</name>
    <dbReference type="NCBI Taxonomy" id="708192"/>
    <lineage>
        <taxon>Eukaryota</taxon>
        <taxon>Fungi</taxon>
        <taxon>Dikarya</taxon>
        <taxon>Ascomycota</taxon>
        <taxon>Pezizomycotina</taxon>
        <taxon>Sordariomycetes</taxon>
        <taxon>Hypocreomycetidae</taxon>
        <taxon>Glomerellales</taxon>
        <taxon>Glomerellaceae</taxon>
        <taxon>Colletotrichum</taxon>
        <taxon>Colletotrichum spaethianum species complex</taxon>
    </lineage>
</organism>
<keyword evidence="3" id="KW-1185">Reference proteome</keyword>
<protein>
    <recommendedName>
        <fullName evidence="1">Alpha-L-rhamnosidase C-terminal domain-containing protein</fullName>
    </recommendedName>
</protein>
<dbReference type="Gene3D" id="1.50.10.10">
    <property type="match status" value="1"/>
</dbReference>
<comment type="caution">
    <text evidence="2">The sequence shown here is derived from an EMBL/GenBank/DDBJ whole genome shotgun (WGS) entry which is preliminary data.</text>
</comment>
<evidence type="ECO:0000313" key="3">
    <source>
        <dbReference type="Proteomes" id="UP001055172"/>
    </source>
</evidence>
<feature type="domain" description="Alpha-L-rhamnosidase C-terminal" evidence="1">
    <location>
        <begin position="101"/>
        <end position="171"/>
    </location>
</feature>
<evidence type="ECO:0000259" key="1">
    <source>
        <dbReference type="Pfam" id="PF17390"/>
    </source>
</evidence>